<evidence type="ECO:0000256" key="1">
    <source>
        <dbReference type="SAM" id="MobiDB-lite"/>
    </source>
</evidence>
<keyword evidence="3" id="KW-1185">Reference proteome</keyword>
<organism evidence="2 3">
    <name type="scientific">Ceratodon purpureus</name>
    <name type="common">Fire moss</name>
    <name type="synonym">Dicranum purpureum</name>
    <dbReference type="NCBI Taxonomy" id="3225"/>
    <lineage>
        <taxon>Eukaryota</taxon>
        <taxon>Viridiplantae</taxon>
        <taxon>Streptophyta</taxon>
        <taxon>Embryophyta</taxon>
        <taxon>Bryophyta</taxon>
        <taxon>Bryophytina</taxon>
        <taxon>Bryopsida</taxon>
        <taxon>Dicranidae</taxon>
        <taxon>Pseudoditrichales</taxon>
        <taxon>Ditrichaceae</taxon>
        <taxon>Ceratodon</taxon>
    </lineage>
</organism>
<proteinExistence type="predicted"/>
<evidence type="ECO:0000313" key="3">
    <source>
        <dbReference type="Proteomes" id="UP000822688"/>
    </source>
</evidence>
<gene>
    <name evidence="2" type="ORF">KC19_10G015400</name>
</gene>
<feature type="region of interest" description="Disordered" evidence="1">
    <location>
        <begin position="1"/>
        <end position="67"/>
    </location>
</feature>
<feature type="compositionally biased region" description="Gly residues" evidence="1">
    <location>
        <begin position="1"/>
        <end position="12"/>
    </location>
</feature>
<protein>
    <submittedName>
        <fullName evidence="2">Uncharacterized protein</fullName>
    </submittedName>
</protein>
<dbReference type="Proteomes" id="UP000822688">
    <property type="component" value="Chromosome 10"/>
</dbReference>
<comment type="caution">
    <text evidence="2">The sequence shown here is derived from an EMBL/GenBank/DDBJ whole genome shotgun (WGS) entry which is preliminary data.</text>
</comment>
<evidence type="ECO:0000313" key="2">
    <source>
        <dbReference type="EMBL" id="KAG0558278.1"/>
    </source>
</evidence>
<sequence>MDETGMKGGQGGSQAREGGPPRLRSCAATSRARPPARSLAAPSPTTSTRMRLDTVRTRSPSRPSRPHLPLRVASRLAICRSLCRENAYAWGWCGLVDGEN</sequence>
<feature type="compositionally biased region" description="Low complexity" evidence="1">
    <location>
        <begin position="27"/>
        <end position="49"/>
    </location>
</feature>
<dbReference type="EMBL" id="CM026431">
    <property type="protein sequence ID" value="KAG0558278.1"/>
    <property type="molecule type" value="Genomic_DNA"/>
</dbReference>
<reference evidence="2" key="1">
    <citation type="submission" date="2020-06" db="EMBL/GenBank/DDBJ databases">
        <title>WGS assembly of Ceratodon purpureus strain R40.</title>
        <authorList>
            <person name="Carey S.B."/>
            <person name="Jenkins J."/>
            <person name="Shu S."/>
            <person name="Lovell J.T."/>
            <person name="Sreedasyam A."/>
            <person name="Maumus F."/>
            <person name="Tiley G.P."/>
            <person name="Fernandez-Pozo N."/>
            <person name="Barry K."/>
            <person name="Chen C."/>
            <person name="Wang M."/>
            <person name="Lipzen A."/>
            <person name="Daum C."/>
            <person name="Saski C.A."/>
            <person name="Payton A.C."/>
            <person name="Mcbreen J.C."/>
            <person name="Conrad R.E."/>
            <person name="Kollar L.M."/>
            <person name="Olsson S."/>
            <person name="Huttunen S."/>
            <person name="Landis J.B."/>
            <person name="Wickett N.J."/>
            <person name="Johnson M.G."/>
            <person name="Rensing S.A."/>
            <person name="Grimwood J."/>
            <person name="Schmutz J."/>
            <person name="Mcdaniel S.F."/>
        </authorList>
    </citation>
    <scope>NUCLEOTIDE SEQUENCE</scope>
    <source>
        <strain evidence="2">R40</strain>
    </source>
</reference>
<accession>A0A8T0GKM5</accession>
<name>A0A8T0GKM5_CERPU</name>
<dbReference type="AlphaFoldDB" id="A0A8T0GKM5"/>